<reference evidence="7 8" key="1">
    <citation type="journal article" date="2020" name="BMC Genomics">
        <title>Correction to: Identification and distribution of gene clusters required for synthesis of sphingolipid metabolism inhibitors in diverse species of the filamentous fungus Fusarium.</title>
        <authorList>
            <person name="Kim H.S."/>
            <person name="Lohmar J.M."/>
            <person name="Busman M."/>
            <person name="Brown D.W."/>
            <person name="Naumann T.A."/>
            <person name="Divon H.H."/>
            <person name="Lysoe E."/>
            <person name="Uhlig S."/>
            <person name="Proctor R.H."/>
        </authorList>
    </citation>
    <scope>NUCLEOTIDE SEQUENCE [LARGE SCALE GENOMIC DNA]</scope>
    <source>
        <strain evidence="7 8">NRRL 25214</strain>
    </source>
</reference>
<dbReference type="Pfam" id="PF00172">
    <property type="entry name" value="Zn_clus"/>
    <property type="match status" value="1"/>
</dbReference>
<proteinExistence type="predicted"/>
<dbReference type="GO" id="GO:0008270">
    <property type="term" value="F:zinc ion binding"/>
    <property type="evidence" value="ECO:0007669"/>
    <property type="project" value="InterPro"/>
</dbReference>
<feature type="compositionally biased region" description="Basic and acidic residues" evidence="5">
    <location>
        <begin position="216"/>
        <end position="240"/>
    </location>
</feature>
<protein>
    <recommendedName>
        <fullName evidence="6">Zn(2)-C6 fungal-type domain-containing protein</fullName>
    </recommendedName>
</protein>
<evidence type="ECO:0000256" key="1">
    <source>
        <dbReference type="ARBA" id="ARBA00022723"/>
    </source>
</evidence>
<evidence type="ECO:0000256" key="3">
    <source>
        <dbReference type="ARBA" id="ARBA00023163"/>
    </source>
</evidence>
<dbReference type="InterPro" id="IPR036864">
    <property type="entry name" value="Zn2-C6_fun-type_DNA-bd_sf"/>
</dbReference>
<keyword evidence="4" id="KW-0539">Nucleus</keyword>
<keyword evidence="8" id="KW-1185">Reference proteome</keyword>
<dbReference type="PANTHER" id="PTHR47424">
    <property type="entry name" value="REGULATORY PROTEIN GAL4"/>
    <property type="match status" value="1"/>
</dbReference>
<dbReference type="CDD" id="cd12148">
    <property type="entry name" value="fungal_TF_MHR"/>
    <property type="match status" value="1"/>
</dbReference>
<feature type="compositionally biased region" description="Polar residues" evidence="5">
    <location>
        <begin position="73"/>
        <end position="89"/>
    </location>
</feature>
<dbReference type="InterPro" id="IPR001138">
    <property type="entry name" value="Zn2Cys6_DnaBD"/>
</dbReference>
<dbReference type="GO" id="GO:0000435">
    <property type="term" value="P:positive regulation of transcription from RNA polymerase II promoter by galactose"/>
    <property type="evidence" value="ECO:0007669"/>
    <property type="project" value="TreeGrafter"/>
</dbReference>
<dbReference type="SUPFAM" id="SSF57701">
    <property type="entry name" value="Zn2/Cys6 DNA-binding domain"/>
    <property type="match status" value="1"/>
</dbReference>
<name>A0A8H5DS31_9HYPO</name>
<organism evidence="7 8">
    <name type="scientific">Fusarium anthophilum</name>
    <dbReference type="NCBI Taxonomy" id="48485"/>
    <lineage>
        <taxon>Eukaryota</taxon>
        <taxon>Fungi</taxon>
        <taxon>Dikarya</taxon>
        <taxon>Ascomycota</taxon>
        <taxon>Pezizomycotina</taxon>
        <taxon>Sordariomycetes</taxon>
        <taxon>Hypocreomycetidae</taxon>
        <taxon>Hypocreales</taxon>
        <taxon>Nectriaceae</taxon>
        <taxon>Fusarium</taxon>
        <taxon>Fusarium fujikuroi species complex</taxon>
    </lineage>
</organism>
<gene>
    <name evidence="7" type="ORF">FANTH_12517</name>
</gene>
<keyword evidence="3" id="KW-0804">Transcription</keyword>
<dbReference type="CDD" id="cd00067">
    <property type="entry name" value="GAL4"/>
    <property type="match status" value="1"/>
</dbReference>
<dbReference type="PROSITE" id="PS50048">
    <property type="entry name" value="ZN2_CY6_FUNGAL_2"/>
    <property type="match status" value="1"/>
</dbReference>
<dbReference type="AlphaFoldDB" id="A0A8H5DS31"/>
<dbReference type="GO" id="GO:0006351">
    <property type="term" value="P:DNA-templated transcription"/>
    <property type="evidence" value="ECO:0007669"/>
    <property type="project" value="InterPro"/>
</dbReference>
<dbReference type="InterPro" id="IPR007219">
    <property type="entry name" value="XnlR_reg_dom"/>
</dbReference>
<feature type="domain" description="Zn(2)-C6 fungal-type" evidence="6">
    <location>
        <begin position="14"/>
        <end position="46"/>
    </location>
</feature>
<dbReference type="Gene3D" id="4.10.240.10">
    <property type="entry name" value="Zn(2)-C6 fungal-type DNA-binding domain"/>
    <property type="match status" value="1"/>
</dbReference>
<sequence>MNAKPAVRKKSVQACRSCRIGKRKCDSARPTCEACARRAIPGLCIYDRPGESRAQTARHLDALQRRIAELEKAQSSARTTRESWASSATLDHIQPQDLGSSSLGTVDGTVNASIEAPAHQSVDLASIGIPDNSSVTGGNEPSYPGERSISVNGGVQHSALTFSDANSETVEMRNYPDSPITAEEIGVAEPRYGCYGDSSALGFMCQVRDCLDTRNEWSDPEDHQRPRPNPRRDPPSERPRSTAGQRRLTNNSTRSSEFQYFTVPSRPDADMLMENYRKRVHTIYPFLDWVAVQRRYERIWSPTSISSKRGSSRNGQPRHGLVEPQSEPNFEDIESRKLFYCTLNTIFALGCQSDPYADPEEQALTSEMFWQRAKQLLELDFDVFNEGSVELVQCLLLMSLYLQSTGLSGVCWNVVSVAVRTAQTLGLHRSSPTANALDRTREDPELRRTIWAGCVLLDRTIFTPVNRPRSLAMVYGRPSMVHSSLPHDYLSSPVTNVELSDDTNSSHSLSTPARFFHHYVQLHEILGEILREFYERPLAAEKTNRSMDLHDLQVSKPQVATFVRKISSGDFQTLLQLDVALVRWSSNLPEALQPSTYGLARDVAETSTQDDQDPLHLVDETLARQAVILRSRPTLLKVLSSWQKRTEQGFEDVTVSSLHEKMLMHASDTCISAAQELSCLLLTRWGGRKGLLPEWWYIIFCEAKSLPQLPCPALGADWPLNFNLQYVLQTQGKDQDTNGSAPGPEHVQQPQEHLFLDMECDGSIDDILRSWVKDPLSDSWLDSVPFQADI</sequence>
<evidence type="ECO:0000256" key="5">
    <source>
        <dbReference type="SAM" id="MobiDB-lite"/>
    </source>
</evidence>
<accession>A0A8H5DS31</accession>
<dbReference type="Proteomes" id="UP000573603">
    <property type="component" value="Unassembled WGS sequence"/>
</dbReference>
<evidence type="ECO:0000256" key="2">
    <source>
        <dbReference type="ARBA" id="ARBA00023015"/>
    </source>
</evidence>
<feature type="compositionally biased region" description="Polar residues" evidence="5">
    <location>
        <begin position="305"/>
        <end position="315"/>
    </location>
</feature>
<dbReference type="Pfam" id="PF04082">
    <property type="entry name" value="Fungal_trans"/>
    <property type="match status" value="1"/>
</dbReference>
<evidence type="ECO:0000313" key="7">
    <source>
        <dbReference type="EMBL" id="KAF5233542.1"/>
    </source>
</evidence>
<evidence type="ECO:0000256" key="4">
    <source>
        <dbReference type="ARBA" id="ARBA00023242"/>
    </source>
</evidence>
<dbReference type="GO" id="GO:0000978">
    <property type="term" value="F:RNA polymerase II cis-regulatory region sequence-specific DNA binding"/>
    <property type="evidence" value="ECO:0007669"/>
    <property type="project" value="TreeGrafter"/>
</dbReference>
<feature type="region of interest" description="Disordered" evidence="5">
    <location>
        <begin position="216"/>
        <end position="261"/>
    </location>
</feature>
<keyword evidence="1" id="KW-0479">Metal-binding</keyword>
<dbReference type="SMART" id="SM00066">
    <property type="entry name" value="GAL4"/>
    <property type="match status" value="1"/>
</dbReference>
<feature type="region of interest" description="Disordered" evidence="5">
    <location>
        <begin position="305"/>
        <end position="326"/>
    </location>
</feature>
<dbReference type="SMART" id="SM00906">
    <property type="entry name" value="Fungal_trans"/>
    <property type="match status" value="1"/>
</dbReference>
<dbReference type="PANTHER" id="PTHR47424:SF4">
    <property type="entry name" value="ZN(II)2CYS6 TRANSCRIPTION FACTOR (EUROFUNG)"/>
    <property type="match status" value="1"/>
</dbReference>
<comment type="caution">
    <text evidence="7">The sequence shown here is derived from an EMBL/GenBank/DDBJ whole genome shotgun (WGS) entry which is preliminary data.</text>
</comment>
<evidence type="ECO:0000313" key="8">
    <source>
        <dbReference type="Proteomes" id="UP000573603"/>
    </source>
</evidence>
<dbReference type="GO" id="GO:0000981">
    <property type="term" value="F:DNA-binding transcription factor activity, RNA polymerase II-specific"/>
    <property type="evidence" value="ECO:0007669"/>
    <property type="project" value="InterPro"/>
</dbReference>
<dbReference type="InterPro" id="IPR051127">
    <property type="entry name" value="Fungal_SecMet_Regulators"/>
</dbReference>
<dbReference type="GO" id="GO:0005634">
    <property type="term" value="C:nucleus"/>
    <property type="evidence" value="ECO:0007669"/>
    <property type="project" value="TreeGrafter"/>
</dbReference>
<keyword evidence="2" id="KW-0805">Transcription regulation</keyword>
<dbReference type="PROSITE" id="PS00463">
    <property type="entry name" value="ZN2_CY6_FUNGAL_1"/>
    <property type="match status" value="1"/>
</dbReference>
<feature type="region of interest" description="Disordered" evidence="5">
    <location>
        <begin position="125"/>
        <end position="145"/>
    </location>
</feature>
<feature type="region of interest" description="Disordered" evidence="5">
    <location>
        <begin position="72"/>
        <end position="104"/>
    </location>
</feature>
<feature type="compositionally biased region" description="Polar residues" evidence="5">
    <location>
        <begin position="242"/>
        <end position="259"/>
    </location>
</feature>
<dbReference type="EMBL" id="JABEVY010000410">
    <property type="protein sequence ID" value="KAF5233542.1"/>
    <property type="molecule type" value="Genomic_DNA"/>
</dbReference>
<evidence type="ECO:0000259" key="6">
    <source>
        <dbReference type="PROSITE" id="PS50048"/>
    </source>
</evidence>